<feature type="compositionally biased region" description="Basic and acidic residues" evidence="1">
    <location>
        <begin position="49"/>
        <end position="63"/>
    </location>
</feature>
<dbReference type="Proteomes" id="UP001610563">
    <property type="component" value="Unassembled WGS sequence"/>
</dbReference>
<accession>A0ABR4FHF1</accession>
<dbReference type="EMBL" id="JBFTWV010000351">
    <property type="protein sequence ID" value="KAL2782678.1"/>
    <property type="molecule type" value="Genomic_DNA"/>
</dbReference>
<feature type="compositionally biased region" description="Basic and acidic residues" evidence="1">
    <location>
        <begin position="193"/>
        <end position="204"/>
    </location>
</feature>
<name>A0ABR4FHF1_9EURO</name>
<feature type="region of interest" description="Disordered" evidence="1">
    <location>
        <begin position="35"/>
        <end position="73"/>
    </location>
</feature>
<evidence type="ECO:0000313" key="2">
    <source>
        <dbReference type="EMBL" id="KAL2782678.1"/>
    </source>
</evidence>
<protein>
    <submittedName>
        <fullName evidence="2">Uncharacterized protein</fullName>
    </submittedName>
</protein>
<feature type="compositionally biased region" description="Basic residues" evidence="1">
    <location>
        <begin position="213"/>
        <end position="224"/>
    </location>
</feature>
<dbReference type="PANTHER" id="PTHR39469">
    <property type="entry name" value="CHROMOSOME 1, WHOLE GENOME SHOTGUN SEQUENCE"/>
    <property type="match status" value="1"/>
</dbReference>
<gene>
    <name evidence="2" type="ORF">BJX66DRAFT_345617</name>
</gene>
<comment type="caution">
    <text evidence="2">The sequence shown here is derived from an EMBL/GenBank/DDBJ whole genome shotgun (WGS) entry which is preliminary data.</text>
</comment>
<proteinExistence type="predicted"/>
<feature type="region of interest" description="Disordered" evidence="1">
    <location>
        <begin position="186"/>
        <end position="243"/>
    </location>
</feature>
<evidence type="ECO:0000313" key="3">
    <source>
        <dbReference type="Proteomes" id="UP001610563"/>
    </source>
</evidence>
<keyword evidence="3" id="KW-1185">Reference proteome</keyword>
<reference evidence="2 3" key="1">
    <citation type="submission" date="2024-07" db="EMBL/GenBank/DDBJ databases">
        <title>Section-level genome sequencing and comparative genomics of Aspergillus sections Usti and Cavernicolus.</title>
        <authorList>
            <consortium name="Lawrence Berkeley National Laboratory"/>
            <person name="Nybo J.L."/>
            <person name="Vesth T.C."/>
            <person name="Theobald S."/>
            <person name="Frisvad J.C."/>
            <person name="Larsen T.O."/>
            <person name="Kjaerboelling I."/>
            <person name="Rothschild-Mancinelli K."/>
            <person name="Lyhne E.K."/>
            <person name="Kogle M.E."/>
            <person name="Barry K."/>
            <person name="Clum A."/>
            <person name="Na H."/>
            <person name="Ledsgaard L."/>
            <person name="Lin J."/>
            <person name="Lipzen A."/>
            <person name="Kuo A."/>
            <person name="Riley R."/>
            <person name="Mondo S."/>
            <person name="Labutti K."/>
            <person name="Haridas S."/>
            <person name="Pangalinan J."/>
            <person name="Salamov A.A."/>
            <person name="Simmons B.A."/>
            <person name="Magnuson J.K."/>
            <person name="Chen J."/>
            <person name="Drula E."/>
            <person name="Henrissat B."/>
            <person name="Wiebenga A."/>
            <person name="Lubbers R.J."/>
            <person name="Gomes A.C."/>
            <person name="Makela M.R."/>
            <person name="Stajich J."/>
            <person name="Grigoriev I.V."/>
            <person name="Mortensen U.H."/>
            <person name="De Vries R.P."/>
            <person name="Baker S.E."/>
            <person name="Andersen M.R."/>
        </authorList>
    </citation>
    <scope>NUCLEOTIDE SEQUENCE [LARGE SCALE GENOMIC DNA]</scope>
    <source>
        <strain evidence="2 3">CBS 209.92</strain>
    </source>
</reference>
<evidence type="ECO:0000256" key="1">
    <source>
        <dbReference type="SAM" id="MobiDB-lite"/>
    </source>
</evidence>
<sequence>MNAKNFVRMPSYTSFAIETSADDISTVPVDVASNCREKAQLTPQSTDESQSKESKQKRMKNDEPLQSEKGSEIIRPLDKKPAKTEEALLLSPSTNTQQAAPLIQAQPRPKIEDPNQLTAEIVDQIPRHMSRVVRTYRMIEWAKHLASTNIPEMQQIRLFPDTPAEDTVGKEEITAPVKIVELSRTPVTARPPPDSELRLRDSGEKANIMHRSGVQKKGRSKSPRRLSGFSVIAAHPQANNYST</sequence>
<organism evidence="2 3">
    <name type="scientific">Aspergillus keveii</name>
    <dbReference type="NCBI Taxonomy" id="714993"/>
    <lineage>
        <taxon>Eukaryota</taxon>
        <taxon>Fungi</taxon>
        <taxon>Dikarya</taxon>
        <taxon>Ascomycota</taxon>
        <taxon>Pezizomycotina</taxon>
        <taxon>Eurotiomycetes</taxon>
        <taxon>Eurotiomycetidae</taxon>
        <taxon>Eurotiales</taxon>
        <taxon>Aspergillaceae</taxon>
        <taxon>Aspergillus</taxon>
        <taxon>Aspergillus subgen. Nidulantes</taxon>
    </lineage>
</organism>
<dbReference type="PANTHER" id="PTHR39469:SF1">
    <property type="entry name" value="DUF4203 DOMAIN-CONTAINING PROTEIN"/>
    <property type="match status" value="1"/>
</dbReference>